<dbReference type="Proteomes" id="UP001156882">
    <property type="component" value="Unassembled WGS sequence"/>
</dbReference>
<evidence type="ECO:0000256" key="1">
    <source>
        <dbReference type="ARBA" id="ARBA00009437"/>
    </source>
</evidence>
<proteinExistence type="inferred from homology"/>
<dbReference type="InterPro" id="IPR058163">
    <property type="entry name" value="LysR-type_TF_proteobact-type"/>
</dbReference>
<keyword evidence="4" id="KW-0804">Transcription</keyword>
<evidence type="ECO:0000313" key="7">
    <source>
        <dbReference type="Proteomes" id="UP001156882"/>
    </source>
</evidence>
<dbReference type="EMBL" id="BSPC01000023">
    <property type="protein sequence ID" value="GLS19506.1"/>
    <property type="molecule type" value="Genomic_DNA"/>
</dbReference>
<comment type="caution">
    <text evidence="6">The sequence shown here is derived from an EMBL/GenBank/DDBJ whole genome shotgun (WGS) entry which is preliminary data.</text>
</comment>
<dbReference type="RefSeq" id="WP_284312461.1">
    <property type="nucleotide sequence ID" value="NZ_BSPC01000023.1"/>
</dbReference>
<keyword evidence="7" id="KW-1185">Reference proteome</keyword>
<dbReference type="Pfam" id="PF00126">
    <property type="entry name" value="HTH_1"/>
    <property type="match status" value="1"/>
</dbReference>
<feature type="domain" description="HTH lysR-type" evidence="5">
    <location>
        <begin position="5"/>
        <end position="62"/>
    </location>
</feature>
<dbReference type="PRINTS" id="PR00039">
    <property type="entry name" value="HTHLYSR"/>
</dbReference>
<comment type="similarity">
    <text evidence="1">Belongs to the LysR transcriptional regulatory family.</text>
</comment>
<dbReference type="Gene3D" id="1.10.10.10">
    <property type="entry name" value="Winged helix-like DNA-binding domain superfamily/Winged helix DNA-binding domain"/>
    <property type="match status" value="1"/>
</dbReference>
<sequence length="300" mass="32140">MDTLPSLPALRVFAVAGRTLSFTKTAEILNVTQAAVSHQIRVLEDQLGVPLFQRTTRSLSLTAAGQQLLPAAAAAFAQIERAVAGVRRAQTLLAITTTASFGARWLAPRLPRFAELHPEIEVSVRHTETPLDLAAEGLDLAIRGGLGKWPGLTTELLGSSVTVPVASPDYIRRLALTESADLARATLLHDGDRSDWREWLIVAHLDPALAQSGPVYDDDNVLIELALAGQGVGLAVGSVVETLLKEGRLVALFDRQVTLSYGYYLAYPPGALALPKVAAFRRFALAQARASEGSPRARLD</sequence>
<evidence type="ECO:0000259" key="5">
    <source>
        <dbReference type="PROSITE" id="PS50931"/>
    </source>
</evidence>
<dbReference type="InterPro" id="IPR036390">
    <property type="entry name" value="WH_DNA-bd_sf"/>
</dbReference>
<dbReference type="SUPFAM" id="SSF53850">
    <property type="entry name" value="Periplasmic binding protein-like II"/>
    <property type="match status" value="1"/>
</dbReference>
<evidence type="ECO:0000313" key="6">
    <source>
        <dbReference type="EMBL" id="GLS19506.1"/>
    </source>
</evidence>
<reference evidence="7" key="1">
    <citation type="journal article" date="2019" name="Int. J. Syst. Evol. Microbiol.">
        <title>The Global Catalogue of Microorganisms (GCM) 10K type strain sequencing project: providing services to taxonomists for standard genome sequencing and annotation.</title>
        <authorList>
            <consortium name="The Broad Institute Genomics Platform"/>
            <consortium name="The Broad Institute Genome Sequencing Center for Infectious Disease"/>
            <person name="Wu L."/>
            <person name="Ma J."/>
        </authorList>
    </citation>
    <scope>NUCLEOTIDE SEQUENCE [LARGE SCALE GENOMIC DNA]</scope>
    <source>
        <strain evidence="7">NBRC 101365</strain>
    </source>
</reference>
<dbReference type="Gene3D" id="3.40.190.10">
    <property type="entry name" value="Periplasmic binding protein-like II"/>
    <property type="match status" value="2"/>
</dbReference>
<dbReference type="PROSITE" id="PS50931">
    <property type="entry name" value="HTH_LYSR"/>
    <property type="match status" value="1"/>
</dbReference>
<keyword evidence="3" id="KW-0238">DNA-binding</keyword>
<organism evidence="6 7">
    <name type="scientific">Labrys miyagiensis</name>
    <dbReference type="NCBI Taxonomy" id="346912"/>
    <lineage>
        <taxon>Bacteria</taxon>
        <taxon>Pseudomonadati</taxon>
        <taxon>Pseudomonadota</taxon>
        <taxon>Alphaproteobacteria</taxon>
        <taxon>Hyphomicrobiales</taxon>
        <taxon>Xanthobacteraceae</taxon>
        <taxon>Labrys</taxon>
    </lineage>
</organism>
<keyword evidence="2" id="KW-0805">Transcription regulation</keyword>
<accession>A0ABQ6CMM1</accession>
<evidence type="ECO:0000256" key="2">
    <source>
        <dbReference type="ARBA" id="ARBA00023015"/>
    </source>
</evidence>
<protein>
    <submittedName>
        <fullName evidence="6">Transcriptional regulator GcvA</fullName>
    </submittedName>
</protein>
<gene>
    <name evidence="6" type="ORF">GCM10007874_25230</name>
</gene>
<dbReference type="InterPro" id="IPR005119">
    <property type="entry name" value="LysR_subst-bd"/>
</dbReference>
<name>A0ABQ6CMM1_9HYPH</name>
<evidence type="ECO:0000256" key="3">
    <source>
        <dbReference type="ARBA" id="ARBA00023125"/>
    </source>
</evidence>
<dbReference type="PANTHER" id="PTHR30537">
    <property type="entry name" value="HTH-TYPE TRANSCRIPTIONAL REGULATOR"/>
    <property type="match status" value="1"/>
</dbReference>
<dbReference type="Pfam" id="PF03466">
    <property type="entry name" value="LysR_substrate"/>
    <property type="match status" value="1"/>
</dbReference>
<dbReference type="SUPFAM" id="SSF46785">
    <property type="entry name" value="Winged helix' DNA-binding domain"/>
    <property type="match status" value="1"/>
</dbReference>
<evidence type="ECO:0000256" key="4">
    <source>
        <dbReference type="ARBA" id="ARBA00023163"/>
    </source>
</evidence>
<dbReference type="InterPro" id="IPR000847">
    <property type="entry name" value="LysR_HTH_N"/>
</dbReference>
<dbReference type="InterPro" id="IPR036388">
    <property type="entry name" value="WH-like_DNA-bd_sf"/>
</dbReference>
<dbReference type="CDD" id="cd08432">
    <property type="entry name" value="PBP2_GcdR_TrpI_HvrB_AmpR_like"/>
    <property type="match status" value="1"/>
</dbReference>
<dbReference type="PANTHER" id="PTHR30537:SF26">
    <property type="entry name" value="GLYCINE CLEAVAGE SYSTEM TRANSCRIPTIONAL ACTIVATOR"/>
    <property type="match status" value="1"/>
</dbReference>